<name>A0A0G0EHF8_9BACT</name>
<accession>A0A0G0EHF8</accession>
<dbReference type="AlphaFoldDB" id="A0A0G0EHF8"/>
<organism evidence="1 2">
    <name type="scientific">Candidatus Roizmanbacteria bacterium GW2011_GWC2_35_12</name>
    <dbReference type="NCBI Taxonomy" id="1618485"/>
    <lineage>
        <taxon>Bacteria</taxon>
        <taxon>Candidatus Roizmaniibacteriota</taxon>
    </lineage>
</organism>
<dbReference type="Proteomes" id="UP000034127">
    <property type="component" value="Unassembled WGS sequence"/>
</dbReference>
<feature type="non-terminal residue" evidence="1">
    <location>
        <position position="1"/>
    </location>
</feature>
<protein>
    <submittedName>
        <fullName evidence="1">Uncharacterized protein</fullName>
    </submittedName>
</protein>
<evidence type="ECO:0000313" key="1">
    <source>
        <dbReference type="EMBL" id="KKP66692.1"/>
    </source>
</evidence>
<evidence type="ECO:0000313" key="2">
    <source>
        <dbReference type="Proteomes" id="UP000034127"/>
    </source>
</evidence>
<reference evidence="1 2" key="1">
    <citation type="journal article" date="2015" name="Nature">
        <title>rRNA introns, odd ribosomes, and small enigmatic genomes across a large radiation of phyla.</title>
        <authorList>
            <person name="Brown C.T."/>
            <person name="Hug L.A."/>
            <person name="Thomas B.C."/>
            <person name="Sharon I."/>
            <person name="Castelle C.J."/>
            <person name="Singh A."/>
            <person name="Wilkins M.J."/>
            <person name="Williams K.H."/>
            <person name="Banfield J.F."/>
        </authorList>
    </citation>
    <scope>NUCLEOTIDE SEQUENCE [LARGE SCALE GENOMIC DNA]</scope>
</reference>
<dbReference type="EMBL" id="LBPX01000028">
    <property type="protein sequence ID" value="KKP66692.1"/>
    <property type="molecule type" value="Genomic_DNA"/>
</dbReference>
<comment type="caution">
    <text evidence="1">The sequence shown here is derived from an EMBL/GenBank/DDBJ whole genome shotgun (WGS) entry which is preliminary data.</text>
</comment>
<proteinExistence type="predicted"/>
<sequence>PNEAMEQESNRYKFRKFKSSKEASVALQLRM</sequence>
<gene>
    <name evidence="1" type="ORF">UR63_C0028G0001</name>
</gene>